<evidence type="ECO:0000259" key="1">
    <source>
        <dbReference type="Pfam" id="PF07045"/>
    </source>
</evidence>
<evidence type="ECO:0000313" key="2">
    <source>
        <dbReference type="EMBL" id="PJZ64407.1"/>
    </source>
</evidence>
<proteinExistence type="predicted"/>
<dbReference type="SUPFAM" id="SSF54909">
    <property type="entry name" value="Dimeric alpha+beta barrel"/>
    <property type="match status" value="1"/>
</dbReference>
<dbReference type="Proteomes" id="UP000231912">
    <property type="component" value="Unassembled WGS sequence"/>
</dbReference>
<reference evidence="2 3" key="1">
    <citation type="submission" date="2017-07" db="EMBL/GenBank/DDBJ databases">
        <title>Leptospira spp. isolated from tropical soils.</title>
        <authorList>
            <person name="Thibeaux R."/>
            <person name="Iraola G."/>
            <person name="Ferres I."/>
            <person name="Bierque E."/>
            <person name="Girault D."/>
            <person name="Soupe-Gilbert M.-E."/>
            <person name="Picardeau M."/>
            <person name="Goarant C."/>
        </authorList>
    </citation>
    <scope>NUCLEOTIDE SEQUENCE [LARGE SCALE GENOMIC DNA]</scope>
    <source>
        <strain evidence="2 3">FH2-C-A2</strain>
    </source>
</reference>
<accession>A0A2M9Z7R4</accession>
<dbReference type="Pfam" id="PF07045">
    <property type="entry name" value="DUF1330"/>
    <property type="match status" value="1"/>
</dbReference>
<dbReference type="PANTHER" id="PTHR41521">
    <property type="match status" value="1"/>
</dbReference>
<sequence>MKYYSVAEIDINSVRWVPSYIRNVTKMIEEKGGRYLARTTNMEKMEGERPLPQLFLIIEWPSKEAARDFYESEEYKPYLENRLKGSKSEFFLVPGEDVNGVAHIRD</sequence>
<dbReference type="PANTHER" id="PTHR41521:SF4">
    <property type="entry name" value="BLR0684 PROTEIN"/>
    <property type="match status" value="1"/>
</dbReference>
<name>A0A2M9Z7R4_9LEPT</name>
<dbReference type="InterPro" id="IPR011008">
    <property type="entry name" value="Dimeric_a/b-barrel"/>
</dbReference>
<dbReference type="InterPro" id="IPR010753">
    <property type="entry name" value="DUF1330"/>
</dbReference>
<feature type="domain" description="DUF1330" evidence="1">
    <location>
        <begin position="3"/>
        <end position="95"/>
    </location>
</feature>
<evidence type="ECO:0000313" key="3">
    <source>
        <dbReference type="Proteomes" id="UP000231912"/>
    </source>
</evidence>
<gene>
    <name evidence="2" type="ORF">CH371_18500</name>
</gene>
<organism evidence="2 3">
    <name type="scientific">Leptospira wolffii</name>
    <dbReference type="NCBI Taxonomy" id="409998"/>
    <lineage>
        <taxon>Bacteria</taxon>
        <taxon>Pseudomonadati</taxon>
        <taxon>Spirochaetota</taxon>
        <taxon>Spirochaetia</taxon>
        <taxon>Leptospirales</taxon>
        <taxon>Leptospiraceae</taxon>
        <taxon>Leptospira</taxon>
    </lineage>
</organism>
<dbReference type="Gene3D" id="3.30.70.100">
    <property type="match status" value="1"/>
</dbReference>
<dbReference type="RefSeq" id="WP_016545298.1">
    <property type="nucleotide sequence ID" value="NZ_NPDT01000010.1"/>
</dbReference>
<dbReference type="AlphaFoldDB" id="A0A2M9Z7R4"/>
<dbReference type="EMBL" id="NPDT01000010">
    <property type="protein sequence ID" value="PJZ64407.1"/>
    <property type="molecule type" value="Genomic_DNA"/>
</dbReference>
<protein>
    <submittedName>
        <fullName evidence="2">DUF1330 domain-containing protein</fullName>
    </submittedName>
</protein>
<comment type="caution">
    <text evidence="2">The sequence shown here is derived from an EMBL/GenBank/DDBJ whole genome shotgun (WGS) entry which is preliminary data.</text>
</comment>